<organism evidence="1">
    <name type="scientific">marine sediment metagenome</name>
    <dbReference type="NCBI Taxonomy" id="412755"/>
    <lineage>
        <taxon>unclassified sequences</taxon>
        <taxon>metagenomes</taxon>
        <taxon>ecological metagenomes</taxon>
    </lineage>
</organism>
<evidence type="ECO:0000313" key="1">
    <source>
        <dbReference type="EMBL" id="GAG09599.1"/>
    </source>
</evidence>
<reference evidence="1" key="1">
    <citation type="journal article" date="2014" name="Front. Microbiol.">
        <title>High frequency of phylogenetically diverse reductive dehalogenase-homologous genes in deep subseafloor sedimentary metagenomes.</title>
        <authorList>
            <person name="Kawai M."/>
            <person name="Futagami T."/>
            <person name="Toyoda A."/>
            <person name="Takaki Y."/>
            <person name="Nishi S."/>
            <person name="Hori S."/>
            <person name="Arai W."/>
            <person name="Tsubouchi T."/>
            <person name="Morono Y."/>
            <person name="Uchiyama I."/>
            <person name="Ito T."/>
            <person name="Fujiyama A."/>
            <person name="Inagaki F."/>
            <person name="Takami H."/>
        </authorList>
    </citation>
    <scope>NUCLEOTIDE SEQUENCE</scope>
    <source>
        <strain evidence="1">Expedition CK06-06</strain>
    </source>
</reference>
<proteinExistence type="predicted"/>
<gene>
    <name evidence="1" type="ORF">S01H1_42793</name>
</gene>
<sequence>METIAALDADFEAGRVGKRKYHKERGMLKRQLRVLLRAMGYQPATPATGTRSGVLAVESDRVIR</sequence>
<name>X0UUR0_9ZZZZ</name>
<comment type="caution">
    <text evidence="1">The sequence shown here is derived from an EMBL/GenBank/DDBJ whole genome shotgun (WGS) entry which is preliminary data.</text>
</comment>
<accession>X0UUR0</accession>
<dbReference type="EMBL" id="BARS01027232">
    <property type="protein sequence ID" value="GAG09599.1"/>
    <property type="molecule type" value="Genomic_DNA"/>
</dbReference>
<protein>
    <submittedName>
        <fullName evidence="1">Uncharacterized protein</fullName>
    </submittedName>
</protein>
<dbReference type="AlphaFoldDB" id="X0UUR0"/>